<name>A0A1E7K4Y2_9ACTN</name>
<evidence type="ECO:0000313" key="1">
    <source>
        <dbReference type="EMBL" id="OEU98983.1"/>
    </source>
</evidence>
<dbReference type="EMBL" id="LJGV01000022">
    <property type="protein sequence ID" value="OEU98983.1"/>
    <property type="molecule type" value="Genomic_DNA"/>
</dbReference>
<evidence type="ECO:0000313" key="2">
    <source>
        <dbReference type="EMBL" id="OEU98987.1"/>
    </source>
</evidence>
<dbReference type="RefSeq" id="WP_069991930.1">
    <property type="nucleotide sequence ID" value="NZ_LJGV01000022.1"/>
</dbReference>
<dbReference type="Proteomes" id="UP000175829">
    <property type="component" value="Unassembled WGS sequence"/>
</dbReference>
<proteinExistence type="predicted"/>
<accession>A0A1E7K4Y2</accession>
<evidence type="ECO:0008006" key="4">
    <source>
        <dbReference type="Google" id="ProtNLM"/>
    </source>
</evidence>
<protein>
    <recommendedName>
        <fullName evidence="4">TFIIB-type zinc ribbon-containing protein</fullName>
    </recommendedName>
</protein>
<gene>
    <name evidence="1" type="ORF">AN217_15435</name>
    <name evidence="2" type="ORF">AN217_15470</name>
</gene>
<sequence length="166" mass="18928">MDVRSDRFRDPLSTEYDFIGSIVVRCPGCPKAARVVPLPGAGDSGERMLFRRRRLVCRGCGLSREWRGRLLALPRGTAGPVTDPYFGLPLWLQAETRHGWLWAYDLEHLDLIRRFVQASVRERAPWYEPGPRLTLVARLPAWIKRAKNRDEILRAVARIHASSVAA</sequence>
<reference evidence="2 3" key="1">
    <citation type="journal article" date="2016" name="Front. Microbiol.">
        <title>Comparative Genomics Analysis of Streptomyces Species Reveals Their Adaptation to the Marine Environment and Their Diversity at the Genomic Level.</title>
        <authorList>
            <person name="Tian X."/>
            <person name="Zhang Z."/>
            <person name="Yang T."/>
            <person name="Chen M."/>
            <person name="Li J."/>
            <person name="Chen F."/>
            <person name="Yang J."/>
            <person name="Li W."/>
            <person name="Zhang B."/>
            <person name="Zhang Z."/>
            <person name="Wu J."/>
            <person name="Zhang C."/>
            <person name="Long L."/>
            <person name="Xiao J."/>
        </authorList>
    </citation>
    <scope>NUCLEOTIDE SEQUENCE [LARGE SCALE GENOMIC DNA]</scope>
    <source>
        <strain evidence="2 3">SCSIO M10379</strain>
    </source>
</reference>
<comment type="caution">
    <text evidence="2">The sequence shown here is derived from an EMBL/GenBank/DDBJ whole genome shotgun (WGS) entry which is preliminary data.</text>
</comment>
<dbReference type="EMBL" id="LJGV01000022">
    <property type="protein sequence ID" value="OEU98987.1"/>
    <property type="molecule type" value="Genomic_DNA"/>
</dbReference>
<organism evidence="2 3">
    <name type="scientific">Streptomyces qinglanensis</name>
    <dbReference type="NCBI Taxonomy" id="943816"/>
    <lineage>
        <taxon>Bacteria</taxon>
        <taxon>Bacillati</taxon>
        <taxon>Actinomycetota</taxon>
        <taxon>Actinomycetes</taxon>
        <taxon>Kitasatosporales</taxon>
        <taxon>Streptomycetaceae</taxon>
        <taxon>Streptomyces</taxon>
    </lineage>
</organism>
<evidence type="ECO:0000313" key="3">
    <source>
        <dbReference type="Proteomes" id="UP000175829"/>
    </source>
</evidence>
<dbReference type="PATRIC" id="fig|943816.4.peg.2539"/>
<dbReference type="AlphaFoldDB" id="A0A1E7K4Y2"/>